<proteinExistence type="predicted"/>
<gene>
    <name evidence="1" type="ORF">C5695_10310</name>
</gene>
<evidence type="ECO:0000313" key="2">
    <source>
        <dbReference type="Proteomes" id="UP000264960"/>
    </source>
</evidence>
<sequence length="112" mass="13335">MKSEAHQRLNELEKSKYKLKSDILEKKRDLLHIKTNQNPLALERLFELSEVLQLTEECEWVSSSIAIEAVKANKEFLKLFDVKDDGKAYINKKEFNRLHEEFVRIKFEQNNI</sequence>
<protein>
    <submittedName>
        <fullName evidence="1">Uncharacterized protein</fullName>
    </submittedName>
</protein>
<reference evidence="1 2" key="1">
    <citation type="submission" date="2018-02" db="EMBL/GenBank/DDBJ databases">
        <title>The complete genome of two Bacillus pumilus strains from Cuatro Cienegas, Coahuila, Mexico.</title>
        <authorList>
            <person name="Zarza E."/>
            <person name="Alcaraz L.D."/>
            <person name="Aguilar-Salinas B."/>
            <person name="Islas A."/>
            <person name="Olmedo-Alvarez G."/>
        </authorList>
    </citation>
    <scope>NUCLEOTIDE SEQUENCE [LARGE SCALE GENOMIC DNA]</scope>
    <source>
        <strain evidence="1 2">145</strain>
    </source>
</reference>
<dbReference type="Proteomes" id="UP000264960">
    <property type="component" value="Chromosome"/>
</dbReference>
<name>A0AAD0HMY0_BACPU</name>
<accession>A0AAD0HMY0</accession>
<organism evidence="1 2">
    <name type="scientific">Bacillus pumilus</name>
    <name type="common">Bacillus mesentericus</name>
    <dbReference type="NCBI Taxonomy" id="1408"/>
    <lineage>
        <taxon>Bacteria</taxon>
        <taxon>Bacillati</taxon>
        <taxon>Bacillota</taxon>
        <taxon>Bacilli</taxon>
        <taxon>Bacillales</taxon>
        <taxon>Bacillaceae</taxon>
        <taxon>Bacillus</taxon>
    </lineage>
</organism>
<dbReference type="EMBL" id="CP027116">
    <property type="protein sequence ID" value="AVM24212.1"/>
    <property type="molecule type" value="Genomic_DNA"/>
</dbReference>
<evidence type="ECO:0000313" key="1">
    <source>
        <dbReference type="EMBL" id="AVM24212.1"/>
    </source>
</evidence>
<dbReference type="AlphaFoldDB" id="A0AAD0HMY0"/>